<accession>A0A3E2W1Y0</accession>
<evidence type="ECO:0000259" key="2">
    <source>
        <dbReference type="Pfam" id="PF13751"/>
    </source>
</evidence>
<dbReference type="EMBL" id="QVEV01000004">
    <property type="protein sequence ID" value="RGC17524.1"/>
    <property type="molecule type" value="Genomic_DNA"/>
</dbReference>
<dbReference type="Pfam" id="PF05598">
    <property type="entry name" value="DUF772"/>
    <property type="match status" value="1"/>
</dbReference>
<dbReference type="InterPro" id="IPR025668">
    <property type="entry name" value="Tnp_DDE_dom"/>
</dbReference>
<evidence type="ECO:0000313" key="4">
    <source>
        <dbReference type="Proteomes" id="UP000260025"/>
    </source>
</evidence>
<dbReference type="AlphaFoldDB" id="A0A3E2W1Y0"/>
<dbReference type="InterPro" id="IPR047629">
    <property type="entry name" value="IS1182_transpos"/>
</dbReference>
<feature type="domain" description="Transposase DDE" evidence="2">
    <location>
        <begin position="391"/>
        <end position="515"/>
    </location>
</feature>
<protein>
    <submittedName>
        <fullName evidence="3">IS1182 family transposase</fullName>
    </submittedName>
</protein>
<dbReference type="PANTHER" id="PTHR33408">
    <property type="entry name" value="TRANSPOSASE"/>
    <property type="match status" value="1"/>
</dbReference>
<proteinExistence type="predicted"/>
<sequence length="534" mass="63097">MTSTQINQGNYTAYQPYMLLNFDYSFQNDVLDDDLSVTILEVLGRINLNKFIDFHNLDSRSYDPVMMLTIILMAFAEDGYASLRKLEKLCRYDIRYRSITNGCVPSYKSFERFINHTLKESIQTIAKEIYLYVQDEKALEEQILYIDGTKFEANANKMTFCWKGWSKRYLPRHWQKCMELLKQVNRYFKKHEININYSILKYPNIEYMIKIDEALENWLKEKEYIRKGRGKHEIAKLCDELKKSAVKMWEYAIQEDILEDRNSFSKTDPDATFMHMKYDYYNHTNVFKPGYNVQIGVNNGYIAYQYLSSDPNDIKTLQPFTEGYKELYGKYPDIEVTDAGYGSYGNYCYCKSKGIKGLLKYSGYEKKKEKVNDKNRYQLRHMERQEDGTPVCPAGHVFEIERIGLNIKGQYPKTTMYYRNKNCGECPHRSKCTTSKNGRSARIVPALEKMHKEIDECLKSEEGKRLMRNRSAQAEGAFADIKQDFEYVRLHRRGESGVKVELSLVCIGYNIRKYHNYKIRDKKREKQRNVSKLN</sequence>
<name>A0A3E2W1Y0_CLOIN</name>
<organism evidence="3 4">
    <name type="scientific">Clostridium innocuum</name>
    <dbReference type="NCBI Taxonomy" id="1522"/>
    <lineage>
        <taxon>Bacteria</taxon>
        <taxon>Bacillati</taxon>
        <taxon>Bacillota</taxon>
        <taxon>Clostridia</taxon>
        <taxon>Eubacteriales</taxon>
        <taxon>Clostridiaceae</taxon>
        <taxon>Clostridium</taxon>
    </lineage>
</organism>
<dbReference type="RefSeq" id="WP_117442124.1">
    <property type="nucleotide sequence ID" value="NZ_QVEV01000004.1"/>
</dbReference>
<dbReference type="Pfam" id="PF13751">
    <property type="entry name" value="DDE_Tnp_1_6"/>
    <property type="match status" value="1"/>
</dbReference>
<comment type="caution">
    <text evidence="3">The sequence shown here is derived from an EMBL/GenBank/DDBJ whole genome shotgun (WGS) entry which is preliminary data.</text>
</comment>
<evidence type="ECO:0000313" key="3">
    <source>
        <dbReference type="EMBL" id="RGC17524.1"/>
    </source>
</evidence>
<evidence type="ECO:0000259" key="1">
    <source>
        <dbReference type="Pfam" id="PF05598"/>
    </source>
</evidence>
<dbReference type="Proteomes" id="UP000260025">
    <property type="component" value="Unassembled WGS sequence"/>
</dbReference>
<dbReference type="PANTHER" id="PTHR33408:SF2">
    <property type="entry name" value="TRANSPOSASE DDE DOMAIN-CONTAINING PROTEIN"/>
    <property type="match status" value="1"/>
</dbReference>
<dbReference type="InterPro" id="IPR008490">
    <property type="entry name" value="Transposase_InsH_N"/>
</dbReference>
<gene>
    <name evidence="3" type="ORF">DXA38_04215</name>
</gene>
<dbReference type="NCBIfam" id="NF033551">
    <property type="entry name" value="transpos_IS1182"/>
    <property type="match status" value="1"/>
</dbReference>
<reference evidence="3 4" key="1">
    <citation type="submission" date="2018-08" db="EMBL/GenBank/DDBJ databases">
        <title>A genome reference for cultivated species of the human gut microbiota.</title>
        <authorList>
            <person name="Zou Y."/>
            <person name="Xue W."/>
            <person name="Luo G."/>
        </authorList>
    </citation>
    <scope>NUCLEOTIDE SEQUENCE [LARGE SCALE GENOMIC DNA]</scope>
    <source>
        <strain evidence="3 4">OF01-2LB</strain>
    </source>
</reference>
<dbReference type="OrthoDB" id="9789070at2"/>
<feature type="domain" description="Transposase InsH N-terminal" evidence="1">
    <location>
        <begin position="58"/>
        <end position="115"/>
    </location>
</feature>